<sequence>MDINLSYDERNNNNTEYVLARIVNDEGGEKLEPCKGMKFDSLEIANEFYLSEFQNSKYASEPLSVLVHNPPSSSWSRSFSDLKLKTDATVWPRVLGFGFGGVICESSRLVLACWSCYIPGSDDVEVCELLALREGIKLAINFGCILDEIESDSLAAVNAISKPKPCSVVASLVNDISFFISSAGCGSCRHISCKRNMVAHELAQFAIRSKCDRIWG</sequence>
<evidence type="ECO:0000313" key="2">
    <source>
        <dbReference type="EMBL" id="PON99904.1"/>
    </source>
</evidence>
<evidence type="ECO:0000313" key="3">
    <source>
        <dbReference type="Proteomes" id="UP000237000"/>
    </source>
</evidence>
<dbReference type="Gene3D" id="3.30.420.10">
    <property type="entry name" value="Ribonuclease H-like superfamily/Ribonuclease H"/>
    <property type="match status" value="1"/>
</dbReference>
<evidence type="ECO:0000259" key="1">
    <source>
        <dbReference type="Pfam" id="PF13456"/>
    </source>
</evidence>
<dbReference type="AlphaFoldDB" id="A0A2P5FQ33"/>
<comment type="caution">
    <text evidence="2">The sequence shown here is derived from an EMBL/GenBank/DDBJ whole genome shotgun (WGS) entry which is preliminary data.</text>
</comment>
<protein>
    <submittedName>
        <fullName evidence="2">Ribonuclease H-like domain containing protein</fullName>
    </submittedName>
</protein>
<keyword evidence="3" id="KW-1185">Reference proteome</keyword>
<feature type="domain" description="RNase H type-1" evidence="1">
    <location>
        <begin position="98"/>
        <end position="206"/>
    </location>
</feature>
<accession>A0A2P5FQ33</accession>
<dbReference type="InterPro" id="IPR002156">
    <property type="entry name" value="RNaseH_domain"/>
</dbReference>
<dbReference type="OrthoDB" id="1193612at2759"/>
<reference evidence="3" key="1">
    <citation type="submission" date="2016-06" db="EMBL/GenBank/DDBJ databases">
        <title>Parallel loss of symbiosis genes in relatives of nitrogen-fixing non-legume Parasponia.</title>
        <authorList>
            <person name="Van Velzen R."/>
            <person name="Holmer R."/>
            <person name="Bu F."/>
            <person name="Rutten L."/>
            <person name="Van Zeijl A."/>
            <person name="Liu W."/>
            <person name="Santuari L."/>
            <person name="Cao Q."/>
            <person name="Sharma T."/>
            <person name="Shen D."/>
            <person name="Roswanjaya Y."/>
            <person name="Wardhani T."/>
            <person name="Kalhor M.S."/>
            <person name="Jansen J."/>
            <person name="Van den Hoogen J."/>
            <person name="Gungor B."/>
            <person name="Hartog M."/>
            <person name="Hontelez J."/>
            <person name="Verver J."/>
            <person name="Yang W.-C."/>
            <person name="Schijlen E."/>
            <person name="Repin R."/>
            <person name="Schilthuizen M."/>
            <person name="Schranz E."/>
            <person name="Heidstra R."/>
            <person name="Miyata K."/>
            <person name="Fedorova E."/>
            <person name="Kohlen W."/>
            <person name="Bisseling T."/>
            <person name="Smit S."/>
            <person name="Geurts R."/>
        </authorList>
    </citation>
    <scope>NUCLEOTIDE SEQUENCE [LARGE SCALE GENOMIC DNA]</scope>
    <source>
        <strain evidence="3">cv. RG33-2</strain>
    </source>
</reference>
<dbReference type="Proteomes" id="UP000237000">
    <property type="component" value="Unassembled WGS sequence"/>
</dbReference>
<dbReference type="GO" id="GO:0003676">
    <property type="term" value="F:nucleic acid binding"/>
    <property type="evidence" value="ECO:0007669"/>
    <property type="project" value="InterPro"/>
</dbReference>
<dbReference type="InterPro" id="IPR052929">
    <property type="entry name" value="RNase_H-like_EbsB-rel"/>
</dbReference>
<dbReference type="InParanoid" id="A0A2P5FQ33"/>
<gene>
    <name evidence="2" type="ORF">TorRG33x02_043220</name>
</gene>
<dbReference type="PANTHER" id="PTHR47074">
    <property type="entry name" value="BNAC02G40300D PROTEIN"/>
    <property type="match status" value="1"/>
</dbReference>
<dbReference type="EMBL" id="JXTC01000016">
    <property type="protein sequence ID" value="PON99904.1"/>
    <property type="molecule type" value="Genomic_DNA"/>
</dbReference>
<name>A0A2P5FQ33_TREOI</name>
<dbReference type="InterPro" id="IPR036397">
    <property type="entry name" value="RNaseH_sf"/>
</dbReference>
<dbReference type="PANTHER" id="PTHR47074:SF75">
    <property type="entry name" value="RNASE H TYPE-1 DOMAIN-CONTAINING PROTEIN"/>
    <property type="match status" value="1"/>
</dbReference>
<dbReference type="CDD" id="cd06222">
    <property type="entry name" value="RNase_H_like"/>
    <property type="match status" value="1"/>
</dbReference>
<dbReference type="InterPro" id="IPR044730">
    <property type="entry name" value="RNase_H-like_dom_plant"/>
</dbReference>
<dbReference type="Pfam" id="PF13456">
    <property type="entry name" value="RVT_3"/>
    <property type="match status" value="1"/>
</dbReference>
<dbReference type="GO" id="GO:0004523">
    <property type="term" value="F:RNA-DNA hybrid ribonuclease activity"/>
    <property type="evidence" value="ECO:0007669"/>
    <property type="project" value="InterPro"/>
</dbReference>
<dbReference type="InterPro" id="IPR012337">
    <property type="entry name" value="RNaseH-like_sf"/>
</dbReference>
<dbReference type="SUPFAM" id="SSF53098">
    <property type="entry name" value="Ribonuclease H-like"/>
    <property type="match status" value="1"/>
</dbReference>
<organism evidence="2 3">
    <name type="scientific">Trema orientale</name>
    <name type="common">Charcoal tree</name>
    <name type="synonym">Celtis orientalis</name>
    <dbReference type="NCBI Taxonomy" id="63057"/>
    <lineage>
        <taxon>Eukaryota</taxon>
        <taxon>Viridiplantae</taxon>
        <taxon>Streptophyta</taxon>
        <taxon>Embryophyta</taxon>
        <taxon>Tracheophyta</taxon>
        <taxon>Spermatophyta</taxon>
        <taxon>Magnoliopsida</taxon>
        <taxon>eudicotyledons</taxon>
        <taxon>Gunneridae</taxon>
        <taxon>Pentapetalae</taxon>
        <taxon>rosids</taxon>
        <taxon>fabids</taxon>
        <taxon>Rosales</taxon>
        <taxon>Cannabaceae</taxon>
        <taxon>Trema</taxon>
    </lineage>
</organism>
<proteinExistence type="predicted"/>